<accession>A0A559IPN7</accession>
<keyword evidence="2" id="KW-1185">Reference proteome</keyword>
<name>A0A559IPN7_9BACL</name>
<protein>
    <submittedName>
        <fullName evidence="1">Uncharacterized protein</fullName>
    </submittedName>
</protein>
<proteinExistence type="predicted"/>
<dbReference type="Proteomes" id="UP000318102">
    <property type="component" value="Unassembled WGS sequence"/>
</dbReference>
<evidence type="ECO:0000313" key="1">
    <source>
        <dbReference type="EMBL" id="TVX89601.1"/>
    </source>
</evidence>
<comment type="caution">
    <text evidence="1">The sequence shown here is derived from an EMBL/GenBank/DDBJ whole genome shotgun (WGS) entry which is preliminary data.</text>
</comment>
<dbReference type="RefSeq" id="WP_144992242.1">
    <property type="nucleotide sequence ID" value="NZ_VNJK01000002.1"/>
</dbReference>
<reference evidence="1 2" key="1">
    <citation type="submission" date="2019-07" db="EMBL/GenBank/DDBJ databases">
        <authorList>
            <person name="Kim J."/>
        </authorList>
    </citation>
    <scope>NUCLEOTIDE SEQUENCE [LARGE SCALE GENOMIC DNA]</scope>
    <source>
        <strain evidence="1 2">N4</strain>
    </source>
</reference>
<sequence length="134" mass="15265">MDLSITLSELEQLDNDQKVEALKSLRATYKVSDIRKGLGFPHNNAYYMWLKKHKIYDQVTKKYDLSIPLDNDRRSIHVPSLPIQEEIHLANGDIQLDVQGFASGVATSKMLQKYAALLSDQPQSVHIRISITSR</sequence>
<dbReference type="OrthoDB" id="2678332at2"/>
<dbReference type="AlphaFoldDB" id="A0A559IPN7"/>
<organism evidence="1 2">
    <name type="scientific">Paenibacillus agilis</name>
    <dbReference type="NCBI Taxonomy" id="3020863"/>
    <lineage>
        <taxon>Bacteria</taxon>
        <taxon>Bacillati</taxon>
        <taxon>Bacillota</taxon>
        <taxon>Bacilli</taxon>
        <taxon>Bacillales</taxon>
        <taxon>Paenibacillaceae</taxon>
        <taxon>Paenibacillus</taxon>
    </lineage>
</organism>
<dbReference type="EMBL" id="VNJK01000002">
    <property type="protein sequence ID" value="TVX89601.1"/>
    <property type="molecule type" value="Genomic_DNA"/>
</dbReference>
<gene>
    <name evidence="1" type="ORF">FPZ44_17660</name>
</gene>
<evidence type="ECO:0000313" key="2">
    <source>
        <dbReference type="Proteomes" id="UP000318102"/>
    </source>
</evidence>